<dbReference type="Pfam" id="PF00498">
    <property type="entry name" value="FHA"/>
    <property type="match status" value="1"/>
</dbReference>
<gene>
    <name evidence="3" type="ORF">ACA1_061490</name>
</gene>
<accession>L8GW04</accession>
<keyword evidence="4" id="KW-1185">Reference proteome</keyword>
<dbReference type="AlphaFoldDB" id="L8GW04"/>
<feature type="region of interest" description="Disordered" evidence="1">
    <location>
        <begin position="1"/>
        <end position="99"/>
    </location>
</feature>
<dbReference type="EMBL" id="KB007974">
    <property type="protein sequence ID" value="ELR17409.1"/>
    <property type="molecule type" value="Genomic_DNA"/>
</dbReference>
<dbReference type="Gene3D" id="2.60.200.20">
    <property type="match status" value="1"/>
</dbReference>
<name>L8GW04_ACACF</name>
<feature type="region of interest" description="Disordered" evidence="1">
    <location>
        <begin position="282"/>
        <end position="312"/>
    </location>
</feature>
<dbReference type="GeneID" id="14918480"/>
<feature type="domain" description="FHA" evidence="2">
    <location>
        <begin position="134"/>
        <end position="206"/>
    </location>
</feature>
<dbReference type="KEGG" id="acan:ACA1_061490"/>
<feature type="compositionally biased region" description="Basic and acidic residues" evidence="1">
    <location>
        <begin position="32"/>
        <end position="67"/>
    </location>
</feature>
<protein>
    <submittedName>
        <fullName evidence="3">FHA domain containing protein</fullName>
    </submittedName>
</protein>
<reference evidence="3 4" key="1">
    <citation type="journal article" date="2013" name="Genome Biol.">
        <title>Genome of Acanthamoeba castellanii highlights extensive lateral gene transfer and early evolution of tyrosine kinase signaling.</title>
        <authorList>
            <person name="Clarke M."/>
            <person name="Lohan A.J."/>
            <person name="Liu B."/>
            <person name="Lagkouvardos I."/>
            <person name="Roy S."/>
            <person name="Zafar N."/>
            <person name="Bertelli C."/>
            <person name="Schilde C."/>
            <person name="Kianianmomeni A."/>
            <person name="Burglin T.R."/>
            <person name="Frech C."/>
            <person name="Turcotte B."/>
            <person name="Kopec K.O."/>
            <person name="Synnott J.M."/>
            <person name="Choo C."/>
            <person name="Paponov I."/>
            <person name="Finkler A."/>
            <person name="Soon Heng Tan C."/>
            <person name="Hutchins A.P."/>
            <person name="Weinmeier T."/>
            <person name="Rattei T."/>
            <person name="Chu J.S."/>
            <person name="Gimenez G."/>
            <person name="Irimia M."/>
            <person name="Rigden D.J."/>
            <person name="Fitzpatrick D.A."/>
            <person name="Lorenzo-Morales J."/>
            <person name="Bateman A."/>
            <person name="Chiu C.H."/>
            <person name="Tang P."/>
            <person name="Hegemann P."/>
            <person name="Fromm H."/>
            <person name="Raoult D."/>
            <person name="Greub G."/>
            <person name="Miranda-Saavedra D."/>
            <person name="Chen N."/>
            <person name="Nash P."/>
            <person name="Ginger M.L."/>
            <person name="Horn M."/>
            <person name="Schaap P."/>
            <person name="Caler L."/>
            <person name="Loftus B."/>
        </authorList>
    </citation>
    <scope>NUCLEOTIDE SEQUENCE [LARGE SCALE GENOMIC DNA]</scope>
    <source>
        <strain evidence="3 4">Neff</strain>
    </source>
</reference>
<feature type="compositionally biased region" description="Acidic residues" evidence="1">
    <location>
        <begin position="68"/>
        <end position="84"/>
    </location>
</feature>
<feature type="compositionally biased region" description="Low complexity" evidence="1">
    <location>
        <begin position="282"/>
        <end position="309"/>
    </location>
</feature>
<dbReference type="SMART" id="SM00240">
    <property type="entry name" value="FHA"/>
    <property type="match status" value="1"/>
</dbReference>
<evidence type="ECO:0000313" key="3">
    <source>
        <dbReference type="EMBL" id="ELR17409.1"/>
    </source>
</evidence>
<sequence length="439" mass="48367">MEEPASSAHKRKRTDQDKDYDEGIAPTFEFEQANKRHRDDLESGRKSKGAEKRVESSRKRAKQNEYAKEEEEEEGDDDSEEATMELDVSSDGNAEAVDEDGDGYFGCQLELFGEAVQGRRTRVIQKRWRPDKTFSIGREQFATSSSFHRIGLDRISRQHFEIRCGRVPETHAGRSAKRKRHASSTKRCFFLKDLSANGTHLNDELLGKGVERELCHSSDPLALYTYRYRFSVVKAPASSHSNDAYAEAWNAIATQEADSFDPPASSSPVGEHRGVSPTRVAAVVGPSSSRSPASSTSPSASPPAKAFRSMGKATQYHGDNKLSYSLKVSTHSSISVSAQSNREVMFITTPALEEAAPAASDIPAPLPLGDSTTPTATDVQQPLKQQPPRRSEWRALLVWLLGRLGTVLYILATVGIKVLSLYLLVMSVYNYFFAGGPAS</sequence>
<dbReference type="InterPro" id="IPR008984">
    <property type="entry name" value="SMAD_FHA_dom_sf"/>
</dbReference>
<evidence type="ECO:0000259" key="2">
    <source>
        <dbReference type="PROSITE" id="PS50006"/>
    </source>
</evidence>
<organism evidence="3 4">
    <name type="scientific">Acanthamoeba castellanii (strain ATCC 30010 / Neff)</name>
    <dbReference type="NCBI Taxonomy" id="1257118"/>
    <lineage>
        <taxon>Eukaryota</taxon>
        <taxon>Amoebozoa</taxon>
        <taxon>Discosea</taxon>
        <taxon>Longamoebia</taxon>
        <taxon>Centramoebida</taxon>
        <taxon>Acanthamoebidae</taxon>
        <taxon>Acanthamoeba</taxon>
    </lineage>
</organism>
<dbReference type="VEuPathDB" id="AmoebaDB:ACA1_061490"/>
<dbReference type="PROSITE" id="PS50006">
    <property type="entry name" value="FHA_DOMAIN"/>
    <property type="match status" value="1"/>
</dbReference>
<evidence type="ECO:0000256" key="1">
    <source>
        <dbReference type="SAM" id="MobiDB-lite"/>
    </source>
</evidence>
<dbReference type="Proteomes" id="UP000011083">
    <property type="component" value="Unassembled WGS sequence"/>
</dbReference>
<dbReference type="SUPFAM" id="SSF49879">
    <property type="entry name" value="SMAD/FHA domain"/>
    <property type="match status" value="1"/>
</dbReference>
<proteinExistence type="predicted"/>
<dbReference type="InterPro" id="IPR000253">
    <property type="entry name" value="FHA_dom"/>
</dbReference>
<dbReference type="RefSeq" id="XP_004339422.1">
    <property type="nucleotide sequence ID" value="XM_004339374.1"/>
</dbReference>
<evidence type="ECO:0000313" key="4">
    <source>
        <dbReference type="Proteomes" id="UP000011083"/>
    </source>
</evidence>